<dbReference type="PANTHER" id="PTHR21646">
    <property type="entry name" value="UBIQUITIN CARBOXYL-TERMINAL HYDROLASE"/>
    <property type="match status" value="1"/>
</dbReference>
<feature type="domain" description="USP" evidence="2">
    <location>
        <begin position="92"/>
        <end position="138"/>
    </location>
</feature>
<feature type="region of interest" description="Disordered" evidence="1">
    <location>
        <begin position="61"/>
        <end position="84"/>
    </location>
</feature>
<gene>
    <name evidence="3" type="primary">USP15_2</name>
    <name evidence="3" type="ORF">MHBO_004689</name>
</gene>
<dbReference type="Pfam" id="PF00443">
    <property type="entry name" value="UCH"/>
    <property type="match status" value="1"/>
</dbReference>
<sequence length="138" mass="15723">AILLTKDLETEKIKLRNKHKSNKAESRFSETTKSKNNDLFGQSSKLNDEIVDNVEIDSFNKNTDKMADDSDEQLTEGEEKSNPPLFKTKGLVGLFNLGYTCFMNSTLQCLSNTKVLTDYFISNRYLNDINSENPLGWK</sequence>
<dbReference type="InterPro" id="IPR001394">
    <property type="entry name" value="Peptidase_C19_UCH"/>
</dbReference>
<organism evidence="3 4">
    <name type="scientific">Bonamia ostreae</name>
    <dbReference type="NCBI Taxonomy" id="126728"/>
    <lineage>
        <taxon>Eukaryota</taxon>
        <taxon>Sar</taxon>
        <taxon>Rhizaria</taxon>
        <taxon>Endomyxa</taxon>
        <taxon>Ascetosporea</taxon>
        <taxon>Haplosporida</taxon>
        <taxon>Bonamia</taxon>
    </lineage>
</organism>
<dbReference type="EC" id="3.4.19.12" evidence="3"/>
<reference evidence="3 4" key="1">
    <citation type="journal article" date="2024" name="BMC Biol.">
        <title>Comparative genomics of Ascetosporea gives new insight into the evolutionary basis for animal parasitism in Rhizaria.</title>
        <authorList>
            <person name="Hiltunen Thoren M."/>
            <person name="Onut-Brannstrom I."/>
            <person name="Alfjorden A."/>
            <person name="Peckova H."/>
            <person name="Swords F."/>
            <person name="Hooper C."/>
            <person name="Holzer A.S."/>
            <person name="Bass D."/>
            <person name="Burki F."/>
        </authorList>
    </citation>
    <scope>NUCLEOTIDE SEQUENCE [LARGE SCALE GENOMIC DNA]</scope>
    <source>
        <strain evidence="3">20-A016</strain>
    </source>
</reference>
<evidence type="ECO:0000313" key="4">
    <source>
        <dbReference type="Proteomes" id="UP001439008"/>
    </source>
</evidence>
<dbReference type="Gene3D" id="3.90.70.10">
    <property type="entry name" value="Cysteine proteinases"/>
    <property type="match status" value="1"/>
</dbReference>
<dbReference type="PROSITE" id="PS50235">
    <property type="entry name" value="USP_3"/>
    <property type="match status" value="1"/>
</dbReference>
<feature type="compositionally biased region" description="Basic and acidic residues" evidence="1">
    <location>
        <begin position="22"/>
        <end position="36"/>
    </location>
</feature>
<feature type="region of interest" description="Disordered" evidence="1">
    <location>
        <begin position="18"/>
        <end position="41"/>
    </location>
</feature>
<dbReference type="GO" id="GO:0004843">
    <property type="term" value="F:cysteine-type deubiquitinase activity"/>
    <property type="evidence" value="ECO:0007669"/>
    <property type="project" value="UniProtKB-EC"/>
</dbReference>
<dbReference type="InterPro" id="IPR038765">
    <property type="entry name" value="Papain-like_cys_pep_sf"/>
</dbReference>
<proteinExistence type="predicted"/>
<dbReference type="InterPro" id="IPR028889">
    <property type="entry name" value="USP"/>
</dbReference>
<evidence type="ECO:0000256" key="1">
    <source>
        <dbReference type="SAM" id="MobiDB-lite"/>
    </source>
</evidence>
<dbReference type="EMBL" id="JBDODL010004884">
    <property type="protein sequence ID" value="MES1923144.1"/>
    <property type="molecule type" value="Genomic_DNA"/>
</dbReference>
<feature type="non-terminal residue" evidence="3">
    <location>
        <position position="1"/>
    </location>
</feature>
<dbReference type="SUPFAM" id="SSF54001">
    <property type="entry name" value="Cysteine proteinases"/>
    <property type="match status" value="1"/>
</dbReference>
<dbReference type="InterPro" id="IPR050185">
    <property type="entry name" value="Ub_carboxyl-term_hydrolase"/>
</dbReference>
<comment type="caution">
    <text evidence="3">The sequence shown here is derived from an EMBL/GenBank/DDBJ whole genome shotgun (WGS) entry which is preliminary data.</text>
</comment>
<accession>A0ABV2AUJ8</accession>
<dbReference type="Proteomes" id="UP001439008">
    <property type="component" value="Unassembled WGS sequence"/>
</dbReference>
<evidence type="ECO:0000259" key="2">
    <source>
        <dbReference type="PROSITE" id="PS50235"/>
    </source>
</evidence>
<evidence type="ECO:0000313" key="3">
    <source>
        <dbReference type="EMBL" id="MES1923144.1"/>
    </source>
</evidence>
<feature type="non-terminal residue" evidence="3">
    <location>
        <position position="138"/>
    </location>
</feature>
<keyword evidence="4" id="KW-1185">Reference proteome</keyword>
<protein>
    <submittedName>
        <fullName evidence="3">Ubiquitin carboxyl-terminal hydrolase 15</fullName>
        <ecNumber evidence="3">3.4.19.12</ecNumber>
    </submittedName>
</protein>
<name>A0ABV2AUJ8_9EUKA</name>
<keyword evidence="3" id="KW-0378">Hydrolase</keyword>